<evidence type="ECO:0000313" key="2">
    <source>
        <dbReference type="EMBL" id="MDW0116836.1"/>
    </source>
</evidence>
<feature type="transmembrane region" description="Helical" evidence="1">
    <location>
        <begin position="373"/>
        <end position="391"/>
    </location>
</feature>
<feature type="transmembrane region" description="Helical" evidence="1">
    <location>
        <begin position="841"/>
        <end position="859"/>
    </location>
</feature>
<dbReference type="PANTHER" id="PTHR38454:SF1">
    <property type="entry name" value="INTEGRAL MEMBRANE PROTEIN"/>
    <property type="match status" value="1"/>
</dbReference>
<dbReference type="RefSeq" id="WP_317940561.1">
    <property type="nucleotide sequence ID" value="NZ_JAUBDJ010000003.1"/>
</dbReference>
<keyword evidence="1" id="KW-1133">Transmembrane helix</keyword>
<feature type="transmembrane region" description="Helical" evidence="1">
    <location>
        <begin position="242"/>
        <end position="266"/>
    </location>
</feature>
<protein>
    <submittedName>
        <fullName evidence="2">YfhO family protein</fullName>
    </submittedName>
</protein>
<accession>A0AAW9A5W1</accession>
<keyword evidence="1" id="KW-0812">Transmembrane</keyword>
<feature type="transmembrane region" description="Helical" evidence="1">
    <location>
        <begin position="7"/>
        <end position="27"/>
    </location>
</feature>
<name>A0AAW9A5W1_9BACL</name>
<feature type="transmembrane region" description="Helical" evidence="1">
    <location>
        <begin position="168"/>
        <end position="187"/>
    </location>
</feature>
<comment type="caution">
    <text evidence="2">The sequence shown here is derived from an EMBL/GenBank/DDBJ whole genome shotgun (WGS) entry which is preliminary data.</text>
</comment>
<keyword evidence="3" id="KW-1185">Reference proteome</keyword>
<dbReference type="Pfam" id="PF09586">
    <property type="entry name" value="YfhO"/>
    <property type="match status" value="1"/>
</dbReference>
<feature type="transmembrane region" description="Helical" evidence="1">
    <location>
        <begin position="286"/>
        <end position="309"/>
    </location>
</feature>
<feature type="transmembrane region" description="Helical" evidence="1">
    <location>
        <begin position="142"/>
        <end position="161"/>
    </location>
</feature>
<proteinExistence type="predicted"/>
<keyword evidence="1" id="KW-0472">Membrane</keyword>
<dbReference type="PANTHER" id="PTHR38454">
    <property type="entry name" value="INTEGRAL MEMBRANE PROTEIN-RELATED"/>
    <property type="match status" value="1"/>
</dbReference>
<feature type="transmembrane region" description="Helical" evidence="1">
    <location>
        <begin position="316"/>
        <end position="337"/>
    </location>
</feature>
<organism evidence="2 3">
    <name type="scientific">Sporosarcina thermotolerans</name>
    <dbReference type="NCBI Taxonomy" id="633404"/>
    <lineage>
        <taxon>Bacteria</taxon>
        <taxon>Bacillati</taxon>
        <taxon>Bacillota</taxon>
        <taxon>Bacilli</taxon>
        <taxon>Bacillales</taxon>
        <taxon>Caryophanaceae</taxon>
        <taxon>Sporosarcina</taxon>
    </lineage>
</organism>
<dbReference type="Proteomes" id="UP001271648">
    <property type="component" value="Unassembled WGS sequence"/>
</dbReference>
<reference evidence="2 3" key="1">
    <citation type="submission" date="2023-06" db="EMBL/GenBank/DDBJ databases">
        <title>Sporosarcina sp. nov., isolated from Korean traditional fermented seafood 'Jeotgal'.</title>
        <authorList>
            <person name="Yang A.I."/>
            <person name="Shin N.-R."/>
        </authorList>
    </citation>
    <scope>NUCLEOTIDE SEQUENCE [LARGE SCALE GENOMIC DNA]</scope>
    <source>
        <strain evidence="2 3">KCTC43456</strain>
    </source>
</reference>
<feature type="transmembrane region" description="Helical" evidence="1">
    <location>
        <begin position="111"/>
        <end position="136"/>
    </location>
</feature>
<feature type="transmembrane region" description="Helical" evidence="1">
    <location>
        <begin position="79"/>
        <end position="99"/>
    </location>
</feature>
<gene>
    <name evidence="2" type="ORF">QTL97_07820</name>
</gene>
<evidence type="ECO:0000256" key="1">
    <source>
        <dbReference type="SAM" id="Phobius"/>
    </source>
</evidence>
<feature type="transmembrane region" description="Helical" evidence="1">
    <location>
        <begin position="403"/>
        <end position="420"/>
    </location>
</feature>
<dbReference type="AlphaFoldDB" id="A0AAW9A5W1"/>
<feature type="transmembrane region" description="Helical" evidence="1">
    <location>
        <begin position="349"/>
        <end position="366"/>
    </location>
</feature>
<dbReference type="InterPro" id="IPR018580">
    <property type="entry name" value="Uncharacterised_YfhO"/>
</dbReference>
<feature type="transmembrane region" description="Helical" evidence="1">
    <location>
        <begin position="207"/>
        <end position="230"/>
    </location>
</feature>
<feature type="transmembrane region" description="Helical" evidence="1">
    <location>
        <begin position="427"/>
        <end position="445"/>
    </location>
</feature>
<evidence type="ECO:0000313" key="3">
    <source>
        <dbReference type="Proteomes" id="UP001271648"/>
    </source>
</evidence>
<dbReference type="EMBL" id="JAUBDJ010000003">
    <property type="protein sequence ID" value="MDW0116836.1"/>
    <property type="molecule type" value="Genomic_DNA"/>
</dbReference>
<sequence>MNRQRSYQWVSIWAASIFIAVLSHLFFLTEFLKGRYMTGLNDGLSQMIPFKYFLYNLYTNGEFFYSESFGLGGGVFSQLGYYFSTSIVFIVTVLVTFLLEKVGAISTPDLFYWANTLIVISILRMTCIIALTTYFFRTIRFHSIPAFIGAVLYGTSVIYFRHVTYWEFFADAMLFFPLLLIGVERIMQNGKCGMFISAVALNMIDNFYFAYVNFLLAFLYILFRWLFPLFIEETEKGKQVKLFLVGGIAGAGISAPFFIPSVYGYLNNFRPEYKDAIPLFGAVDNLLLHGRIVILPAFVLLCLLMIPLYKNRAFRFFAFSTIVLCILHYSPFIGSMFNGFSAPQYRWEHYLSLAVGGTAAAALQQLRTLHLKNIVISAIIATGLYIVFYTFDPKLKMPMYESYLLICAGITIALFFVFIWNKKRWTTWLMIAFLLFTTVLTANMFQEEKLTYRDNGKNKGPVYGITREYMESEHYYGVDQRALIRNIQAAETNPLARIDWMIETRNNTPIVQNFNGMSVYSSILNKHLLFFYLQDLHIDMRRESVSRYASLGDRANLYSILNGSYAIRKEGGDPVPFGFTEIAREGEYRAYKNDYLLPFARTTSILYSEKDLEDAPALVKEHAMLQGIILPVINGEEIPKVVNVVNEVAFEPVNATYEDGVLHVTEGEGGLDVVMGGNDLKEDSFLSFFIQRKSNDKAFNLKVNGFTTERKENDSIYRTNVNDLTIRVPSGERISIRVPKGKYDLNDFSMYTEDYSLLKAVKARSDQEAPIEVSWNGSKAKIMLDNQKGDSHILLPIPFEKGWTAKRNGEKTPILQANYAFTGIELGNGKNEIELTYYPPYFWPSVGISILSILFSVYWNRRKKKAAKATF</sequence>